<sequence>MDLNILVRGQSNAELLALNFGGSAKLKQAVEALLGFDGVQNQVHILAGPLSASDNSATTIQGATGFLGDWLKAVNGDWRQGWTTGTVEQRLLNYVQGLSADLRDNPTTVLWLHNETDSLTLQHDIQNGSLTTASAAAMWESAVRYDAALLRAAFGSSALDMAYDFVSAIPYRSYAPDGLQAIRAVMEKLAADAGFNAAIAARALDLDMSFDNLDANAATTEYGGGHMSAGDAALVIQRAALSIAEGWSEYALAGSPVARALGNIDNGGPEVIWARRIGATSLTVDVQHDGAHAFAALGGTAASGLGWTVRLADGTSIAATHATVVDGDTLRLDFASDLPLTGGTLHYGWGYGRLADGSGPGQGNAVYDDQGLPVWTPATGVAVATGALQALSVTQDAAGRNVAALHATGLREVQVSDASGGVTILHGSTAYHAAALDVVALTDGRLVFDVDDAAAQVVRLYKAALNRAPDPGGLQHHIAFLAAGGSLETLAHNFLASAEFQAGGATGAAGSLARIESNVYGTASARSVSLSAFSSEGLEQALISISEGRENRANTAGQIEAGIWIPDQTAVPIARLYDAAFGRLPDRGGLENWVAAVKGQKFTFAQLPDLWLTTPEWNAVHGQQSDEAFVSGLYHTALHREPDADGYAHFLSLLETHSLSRGGVLLAMSESVEHQMLTRANTGSDGVHSGIAFV</sequence>
<dbReference type="EMBL" id="LLWF02000009">
    <property type="protein sequence ID" value="ONH84279.1"/>
    <property type="molecule type" value="Genomic_DNA"/>
</dbReference>
<reference evidence="2" key="1">
    <citation type="submission" date="2016-12" db="EMBL/GenBank/DDBJ databases">
        <title>Draft genome sequence of Roseomonas mucosa strain AU37, isolated from a peripheral intravenous catheter.</title>
        <authorList>
            <person name="Choudhury M.A."/>
            <person name="Sidjabat H.E."/>
            <person name="Wailan A.M."/>
            <person name="Zhang L."/>
            <person name="Marsh N.M."/>
            <person name="Rickard C.M."/>
            <person name="Davies M."/>
            <person name="Mcmillan D.J."/>
        </authorList>
    </citation>
    <scope>NUCLEOTIDE SEQUENCE [LARGE SCALE GENOMIC DNA]</scope>
    <source>
        <strain evidence="2">AU37</strain>
    </source>
</reference>
<dbReference type="RefSeq" id="WP_076970125.1">
    <property type="nucleotide sequence ID" value="NZ_LLWF02000009.1"/>
</dbReference>
<dbReference type="Pfam" id="PF13946">
    <property type="entry name" value="DUF4214"/>
    <property type="match status" value="2"/>
</dbReference>
<protein>
    <recommendedName>
        <fullName evidence="1">DUF4214 domain-containing protein</fullName>
    </recommendedName>
</protein>
<evidence type="ECO:0000313" key="2">
    <source>
        <dbReference type="EMBL" id="ONH84279.1"/>
    </source>
</evidence>
<proteinExistence type="predicted"/>
<dbReference type="STRING" id="207340.APZ41_004865"/>
<dbReference type="InterPro" id="IPR025282">
    <property type="entry name" value="DUF4214"/>
</dbReference>
<keyword evidence="3" id="KW-1185">Reference proteome</keyword>
<evidence type="ECO:0000313" key="3">
    <source>
        <dbReference type="Proteomes" id="UP000054844"/>
    </source>
</evidence>
<dbReference type="AlphaFoldDB" id="A0A1S8D8P8"/>
<accession>A0A1S8D8P8</accession>
<feature type="domain" description="DUF4214" evidence="1">
    <location>
        <begin position="615"/>
        <end position="675"/>
    </location>
</feature>
<organism evidence="2 3">
    <name type="scientific">Roseomonas mucosa</name>
    <dbReference type="NCBI Taxonomy" id="207340"/>
    <lineage>
        <taxon>Bacteria</taxon>
        <taxon>Pseudomonadati</taxon>
        <taxon>Pseudomonadota</taxon>
        <taxon>Alphaproteobacteria</taxon>
        <taxon>Acetobacterales</taxon>
        <taxon>Roseomonadaceae</taxon>
        <taxon>Roseomonas</taxon>
    </lineage>
</organism>
<comment type="caution">
    <text evidence="2">The sequence shown here is derived from an EMBL/GenBank/DDBJ whole genome shotgun (WGS) entry which is preliminary data.</text>
</comment>
<evidence type="ECO:0000259" key="1">
    <source>
        <dbReference type="Pfam" id="PF13946"/>
    </source>
</evidence>
<name>A0A1S8D8P8_9PROT</name>
<dbReference type="OrthoDB" id="7239021at2"/>
<feature type="domain" description="DUF4214" evidence="1">
    <location>
        <begin position="457"/>
        <end position="502"/>
    </location>
</feature>
<dbReference type="Proteomes" id="UP000054844">
    <property type="component" value="Unassembled WGS sequence"/>
</dbReference>
<gene>
    <name evidence="2" type="ORF">APZ41_004865</name>
</gene>